<gene>
    <name evidence="3" type="ORF">LACBIDRAFT_294871</name>
</gene>
<dbReference type="PANTHER" id="PTHR28208:SF3">
    <property type="entry name" value="PHOSPHATIDATE PHOSPHATASE APP1"/>
    <property type="match status" value="1"/>
</dbReference>
<accession>B0DJI5</accession>
<dbReference type="AlphaFoldDB" id="B0DJI5"/>
<feature type="domain" description="Phosphatidate phosphatase APP1 catalytic" evidence="2">
    <location>
        <begin position="292"/>
        <end position="443"/>
    </location>
</feature>
<dbReference type="Proteomes" id="UP000001194">
    <property type="component" value="Unassembled WGS sequence"/>
</dbReference>
<feature type="compositionally biased region" description="Low complexity" evidence="1">
    <location>
        <begin position="122"/>
        <end position="134"/>
    </location>
</feature>
<dbReference type="GO" id="GO:0008195">
    <property type="term" value="F:phosphatidate phosphatase activity"/>
    <property type="evidence" value="ECO:0007669"/>
    <property type="project" value="InterPro"/>
</dbReference>
<dbReference type="Pfam" id="PF09949">
    <property type="entry name" value="APP1_cat"/>
    <property type="match status" value="1"/>
</dbReference>
<dbReference type="InterPro" id="IPR052935">
    <property type="entry name" value="Mg2+_PAP"/>
</dbReference>
<feature type="region of interest" description="Disordered" evidence="1">
    <location>
        <begin position="119"/>
        <end position="141"/>
    </location>
</feature>
<feature type="region of interest" description="Disordered" evidence="1">
    <location>
        <begin position="451"/>
        <end position="486"/>
    </location>
</feature>
<evidence type="ECO:0000259" key="2">
    <source>
        <dbReference type="Pfam" id="PF09949"/>
    </source>
</evidence>
<proteinExistence type="predicted"/>
<protein>
    <submittedName>
        <fullName evidence="3">Predicted protein</fullName>
    </submittedName>
</protein>
<name>B0DJI5_LACBS</name>
<keyword evidence="4" id="KW-1185">Reference proteome</keyword>
<dbReference type="PANTHER" id="PTHR28208">
    <property type="entry name" value="PHOSPHATIDATE PHOSPHATASE APP1"/>
    <property type="match status" value="1"/>
</dbReference>
<dbReference type="GeneID" id="6079868"/>
<feature type="compositionally biased region" description="Low complexity" evidence="1">
    <location>
        <begin position="472"/>
        <end position="484"/>
    </location>
</feature>
<dbReference type="OrthoDB" id="2117591at2759"/>
<organism evidence="4">
    <name type="scientific">Laccaria bicolor (strain S238N-H82 / ATCC MYA-4686)</name>
    <name type="common">Bicoloured deceiver</name>
    <name type="synonym">Laccaria laccata var. bicolor</name>
    <dbReference type="NCBI Taxonomy" id="486041"/>
    <lineage>
        <taxon>Eukaryota</taxon>
        <taxon>Fungi</taxon>
        <taxon>Dikarya</taxon>
        <taxon>Basidiomycota</taxon>
        <taxon>Agaricomycotina</taxon>
        <taxon>Agaricomycetes</taxon>
        <taxon>Agaricomycetidae</taxon>
        <taxon>Agaricales</taxon>
        <taxon>Agaricineae</taxon>
        <taxon>Hydnangiaceae</taxon>
        <taxon>Laccaria</taxon>
    </lineage>
</organism>
<dbReference type="RefSeq" id="XP_001884089.1">
    <property type="nucleotide sequence ID" value="XM_001884054.1"/>
</dbReference>
<evidence type="ECO:0000313" key="3">
    <source>
        <dbReference type="EMBL" id="EDR05124.1"/>
    </source>
</evidence>
<feature type="region of interest" description="Disordered" evidence="1">
    <location>
        <begin position="621"/>
        <end position="644"/>
    </location>
</feature>
<dbReference type="GO" id="GO:0030479">
    <property type="term" value="C:actin cortical patch"/>
    <property type="evidence" value="ECO:0007669"/>
    <property type="project" value="TreeGrafter"/>
</dbReference>
<dbReference type="EMBL" id="DS547114">
    <property type="protein sequence ID" value="EDR05124.1"/>
    <property type="molecule type" value="Genomic_DNA"/>
</dbReference>
<feature type="compositionally biased region" description="Low complexity" evidence="1">
    <location>
        <begin position="566"/>
        <end position="587"/>
    </location>
</feature>
<evidence type="ECO:0000313" key="4">
    <source>
        <dbReference type="Proteomes" id="UP000001194"/>
    </source>
</evidence>
<evidence type="ECO:0000256" key="1">
    <source>
        <dbReference type="SAM" id="MobiDB-lite"/>
    </source>
</evidence>
<dbReference type="InterPro" id="IPR019236">
    <property type="entry name" value="APP1_cat"/>
</dbReference>
<feature type="region of interest" description="Disordered" evidence="1">
    <location>
        <begin position="542"/>
        <end position="591"/>
    </location>
</feature>
<dbReference type="KEGG" id="lbc:LACBIDRAFT_294871"/>
<sequence>MVRVRCPAQRLSVSFLVGPPEAIRPFEVEAFISGYAVSHRSLENASRTQRTFIRLAKSFAALPKLVEDPNAAPNTLYSVPLTASTEELLKQVKLPPRPTEITEGYEIEALEREYQRIRDNNSDSASSSPSSSISDLPQDAPISEASTISPEVFRRLHANLESRLQPFWFSAVANRTIRLHLFASPHQNPPRADSIDETDALGIEKHKALATHDVFTGPDGSFQARFKVDWEAMCQHSEALHIAFGDAVAEHNFKVIAQLMPPTLTPSPQAPPVVQTSPASCMIKIPITHCPIRVISDIDDTVKRSDIMSGARAVFKNVFVKELQENVIPGMGEWYQSMFTRGVRFHYVSNGPFEILPIVNDFLKVAGLPPGSIKLRSYAGRSLFSGLLSAPAARKRAGLVDILDSFPESKFFLIGDSGEQDLELYADIARERPDTILAVFIRDVDSGEPINDPTGWDVMDAAGTRPSSAPLVPRSDSTTTSPVDSVDRANQETIFVGMKRALSDHVISRLSSTSSGSATSSQKKKTSLLSVLEIPENGSQYFSSAPISDEPEAFANGKGGELWPPSSTAQASTTTFSGPSPSPTESSLKSPLSTRVYAKLINKATPPLSLSIKSSAMQSNSSFASTSSMEPTRKASLPDAQRRRSDLQMRVCRARMQIPGHIPLRIFRDPR</sequence>
<dbReference type="HOGENOM" id="CLU_017236_0_0_1"/>
<reference evidence="3 4" key="1">
    <citation type="journal article" date="2008" name="Nature">
        <title>The genome of Laccaria bicolor provides insights into mycorrhizal symbiosis.</title>
        <authorList>
            <person name="Martin F."/>
            <person name="Aerts A."/>
            <person name="Ahren D."/>
            <person name="Brun A."/>
            <person name="Danchin E.G.J."/>
            <person name="Duchaussoy F."/>
            <person name="Gibon J."/>
            <person name="Kohler A."/>
            <person name="Lindquist E."/>
            <person name="Pereda V."/>
            <person name="Salamov A."/>
            <person name="Shapiro H.J."/>
            <person name="Wuyts J."/>
            <person name="Blaudez D."/>
            <person name="Buee M."/>
            <person name="Brokstein P."/>
            <person name="Canbaeck B."/>
            <person name="Cohen D."/>
            <person name="Courty P.E."/>
            <person name="Coutinho P.M."/>
            <person name="Delaruelle C."/>
            <person name="Detter J.C."/>
            <person name="Deveau A."/>
            <person name="DiFazio S."/>
            <person name="Duplessis S."/>
            <person name="Fraissinet-Tachet L."/>
            <person name="Lucic E."/>
            <person name="Frey-Klett P."/>
            <person name="Fourrey C."/>
            <person name="Feussner I."/>
            <person name="Gay G."/>
            <person name="Grimwood J."/>
            <person name="Hoegger P.J."/>
            <person name="Jain P."/>
            <person name="Kilaru S."/>
            <person name="Labbe J."/>
            <person name="Lin Y.C."/>
            <person name="Legue V."/>
            <person name="Le Tacon F."/>
            <person name="Marmeisse R."/>
            <person name="Melayah D."/>
            <person name="Montanini B."/>
            <person name="Muratet M."/>
            <person name="Nehls U."/>
            <person name="Niculita-Hirzel H."/>
            <person name="Oudot-Le Secq M.P."/>
            <person name="Peter M."/>
            <person name="Quesneville H."/>
            <person name="Rajashekar B."/>
            <person name="Reich M."/>
            <person name="Rouhier N."/>
            <person name="Schmutz J."/>
            <person name="Yin T."/>
            <person name="Chalot M."/>
            <person name="Henrissat B."/>
            <person name="Kuees U."/>
            <person name="Lucas S."/>
            <person name="Van de Peer Y."/>
            <person name="Podila G.K."/>
            <person name="Polle A."/>
            <person name="Pukkila P.J."/>
            <person name="Richardson P.M."/>
            <person name="Rouze P."/>
            <person name="Sanders I.R."/>
            <person name="Stajich J.E."/>
            <person name="Tunlid A."/>
            <person name="Tuskan G."/>
            <person name="Grigoriev I.V."/>
        </authorList>
    </citation>
    <scope>NUCLEOTIDE SEQUENCE [LARGE SCALE GENOMIC DNA]</scope>
    <source>
        <strain evidence="4">S238N-H82 / ATCC MYA-4686</strain>
    </source>
</reference>
<dbReference type="InParanoid" id="B0DJI5"/>